<comment type="caution">
    <text evidence="3">The sequence shown here is derived from an EMBL/GenBank/DDBJ whole genome shotgun (WGS) entry which is preliminary data.</text>
</comment>
<accession>A0A3A2ZUI6</accession>
<name>A0A3A2ZUI6_9EURO</name>
<dbReference type="OrthoDB" id="6500128at2759"/>
<dbReference type="EMBL" id="MVGC01000213">
    <property type="protein sequence ID" value="RJE21655.1"/>
    <property type="molecule type" value="Genomic_DNA"/>
</dbReference>
<dbReference type="GO" id="GO:0016020">
    <property type="term" value="C:membrane"/>
    <property type="evidence" value="ECO:0007669"/>
    <property type="project" value="TreeGrafter"/>
</dbReference>
<dbReference type="Proteomes" id="UP000266188">
    <property type="component" value="Unassembled WGS sequence"/>
</dbReference>
<dbReference type="InterPro" id="IPR050173">
    <property type="entry name" value="ABC_transporter_C-like"/>
</dbReference>
<keyword evidence="1" id="KW-0547">Nucleotide-binding</keyword>
<evidence type="ECO:0000256" key="2">
    <source>
        <dbReference type="ARBA" id="ARBA00022840"/>
    </source>
</evidence>
<dbReference type="PANTHER" id="PTHR24223">
    <property type="entry name" value="ATP-BINDING CASSETTE SUB-FAMILY C"/>
    <property type="match status" value="1"/>
</dbReference>
<dbReference type="Gene3D" id="3.40.50.300">
    <property type="entry name" value="P-loop containing nucleotide triphosphate hydrolases"/>
    <property type="match status" value="1"/>
</dbReference>
<evidence type="ECO:0000256" key="1">
    <source>
        <dbReference type="ARBA" id="ARBA00022741"/>
    </source>
</evidence>
<gene>
    <name evidence="3" type="ORF">PHISCL_05995</name>
</gene>
<organism evidence="3 4">
    <name type="scientific">Aspergillus sclerotialis</name>
    <dbReference type="NCBI Taxonomy" id="2070753"/>
    <lineage>
        <taxon>Eukaryota</taxon>
        <taxon>Fungi</taxon>
        <taxon>Dikarya</taxon>
        <taxon>Ascomycota</taxon>
        <taxon>Pezizomycotina</taxon>
        <taxon>Eurotiomycetes</taxon>
        <taxon>Eurotiomycetidae</taxon>
        <taxon>Eurotiales</taxon>
        <taxon>Aspergillaceae</taxon>
        <taxon>Aspergillus</taxon>
        <taxon>Aspergillus subgen. Polypaecilum</taxon>
    </lineage>
</organism>
<protein>
    <submittedName>
        <fullName evidence="3">ABC multidrug transporter</fullName>
    </submittedName>
</protein>
<dbReference type="PANTHER" id="PTHR24223:SF399">
    <property type="entry name" value="ABC TRANSPORTER ATNG"/>
    <property type="match status" value="1"/>
</dbReference>
<sequence>MDHRCCGIEDLQEKLAMSATAASARIESDTLNINQSIAYMKEANLAFSEGSSSVLSDITVSVPRSKLTIVLGPVASGKSAFLKALLGEMHLTSRQVSTDFLFSAYCDQTSWLHNGTIRENIVGCSAAAFDENWYSKILWACDLEHDLT</sequence>
<keyword evidence="4" id="KW-1185">Reference proteome</keyword>
<dbReference type="AlphaFoldDB" id="A0A3A2ZUI6"/>
<dbReference type="SUPFAM" id="SSF52540">
    <property type="entry name" value="P-loop containing nucleoside triphosphate hydrolases"/>
    <property type="match status" value="1"/>
</dbReference>
<dbReference type="InterPro" id="IPR027417">
    <property type="entry name" value="P-loop_NTPase"/>
</dbReference>
<dbReference type="GO" id="GO:0042626">
    <property type="term" value="F:ATPase-coupled transmembrane transporter activity"/>
    <property type="evidence" value="ECO:0007669"/>
    <property type="project" value="TreeGrafter"/>
</dbReference>
<keyword evidence="2" id="KW-0067">ATP-binding</keyword>
<evidence type="ECO:0000313" key="3">
    <source>
        <dbReference type="EMBL" id="RJE21655.1"/>
    </source>
</evidence>
<evidence type="ECO:0000313" key="4">
    <source>
        <dbReference type="Proteomes" id="UP000266188"/>
    </source>
</evidence>
<reference evidence="4" key="1">
    <citation type="submission" date="2017-02" db="EMBL/GenBank/DDBJ databases">
        <authorList>
            <person name="Tafer H."/>
            <person name="Lopandic K."/>
        </authorList>
    </citation>
    <scope>NUCLEOTIDE SEQUENCE [LARGE SCALE GENOMIC DNA]</scope>
    <source>
        <strain evidence="4">CBS 366.77</strain>
    </source>
</reference>
<proteinExistence type="predicted"/>
<dbReference type="STRING" id="2070753.A0A3A2ZUI6"/>
<dbReference type="GO" id="GO:0005524">
    <property type="term" value="F:ATP binding"/>
    <property type="evidence" value="ECO:0007669"/>
    <property type="project" value="UniProtKB-KW"/>
</dbReference>